<evidence type="ECO:0000313" key="5">
    <source>
        <dbReference type="Proteomes" id="UP000612746"/>
    </source>
</evidence>
<dbReference type="PROSITE" id="PS51677">
    <property type="entry name" value="NODB"/>
    <property type="match status" value="1"/>
</dbReference>
<dbReference type="CDD" id="cd10952">
    <property type="entry name" value="CE4_MrCDA_like"/>
    <property type="match status" value="1"/>
</dbReference>
<feature type="compositionally biased region" description="Low complexity" evidence="1">
    <location>
        <begin position="395"/>
        <end position="438"/>
    </location>
</feature>
<dbReference type="SUPFAM" id="SSF88713">
    <property type="entry name" value="Glycoside hydrolase/deacetylase"/>
    <property type="match status" value="1"/>
</dbReference>
<organism evidence="4 5">
    <name type="scientific">Umbelopsis vinacea</name>
    <dbReference type="NCBI Taxonomy" id="44442"/>
    <lineage>
        <taxon>Eukaryota</taxon>
        <taxon>Fungi</taxon>
        <taxon>Fungi incertae sedis</taxon>
        <taxon>Mucoromycota</taxon>
        <taxon>Mucoromycotina</taxon>
        <taxon>Umbelopsidomycetes</taxon>
        <taxon>Umbelopsidales</taxon>
        <taxon>Umbelopsidaceae</taxon>
        <taxon>Umbelopsis</taxon>
    </lineage>
</organism>
<dbReference type="AlphaFoldDB" id="A0A8H7UB77"/>
<accession>A0A8H7UB77</accession>
<protein>
    <recommendedName>
        <fullName evidence="3">NodB homology domain-containing protein</fullName>
    </recommendedName>
</protein>
<name>A0A8H7UB77_9FUNG</name>
<evidence type="ECO:0000313" key="4">
    <source>
        <dbReference type="EMBL" id="KAG2175162.1"/>
    </source>
</evidence>
<sequence length="462" mass="48958">MVTKFIAIGLLGSALVALSDAAATKASQKAATTASPTVGGLLAVSSPAWLASITPIAGLPSGVPSGTVPSGALATSIPGFNLSAYPAGWKTPPTNSAEVAAVISALDWTKVPAAPTRKGKSNGDLVTTGYNENTDPFCWWSDTNCVKPKVDYLPEDIYHCPRPGDWGLTYDDGPFNPSDFSKLGDSPWAEPNLYNFLAAHDQKATLFYIGSNVVGFPAAAKRAIEDGLTICVHTWSHPQMTTMTNDQVVAELYWTLRAIKESTGVTPRCWRPPYGDVDDRVRAIAWQMGMRTVVWDEDTNDWNMPGDGGGNLSPNVVDGYFQGWIDAYKNGTDNASGHIVLEHELNNATVSMAEKWLPTLQTTFNVVPVHECMNISNPYWEDNFSYATENGSTISADSSSTDMSSALSTAPPAALETDNESGALSASASAADSKPSTSGSSVMTISTLSAVMTAFLAAACLM</sequence>
<dbReference type="Proteomes" id="UP000612746">
    <property type="component" value="Unassembled WGS sequence"/>
</dbReference>
<dbReference type="GO" id="GO:0016020">
    <property type="term" value="C:membrane"/>
    <property type="evidence" value="ECO:0007669"/>
    <property type="project" value="TreeGrafter"/>
</dbReference>
<dbReference type="OrthoDB" id="407355at2759"/>
<dbReference type="GO" id="GO:0005975">
    <property type="term" value="P:carbohydrate metabolic process"/>
    <property type="evidence" value="ECO:0007669"/>
    <property type="project" value="InterPro"/>
</dbReference>
<evidence type="ECO:0000256" key="1">
    <source>
        <dbReference type="SAM" id="MobiDB-lite"/>
    </source>
</evidence>
<keyword evidence="2" id="KW-0732">Signal</keyword>
<feature type="chain" id="PRO_5034369741" description="NodB homology domain-containing protein" evidence="2">
    <location>
        <begin position="22"/>
        <end position="462"/>
    </location>
</feature>
<reference evidence="4" key="1">
    <citation type="submission" date="2020-12" db="EMBL/GenBank/DDBJ databases">
        <title>Metabolic potential, ecology and presence of endohyphal bacteria is reflected in genomic diversity of Mucoromycotina.</title>
        <authorList>
            <person name="Muszewska A."/>
            <person name="Okrasinska A."/>
            <person name="Steczkiewicz K."/>
            <person name="Drgas O."/>
            <person name="Orlowska M."/>
            <person name="Perlinska-Lenart U."/>
            <person name="Aleksandrzak-Piekarczyk T."/>
            <person name="Szatraj K."/>
            <person name="Zielenkiewicz U."/>
            <person name="Pilsyk S."/>
            <person name="Malc E."/>
            <person name="Mieczkowski P."/>
            <person name="Kruszewska J.S."/>
            <person name="Biernat P."/>
            <person name="Pawlowska J."/>
        </authorList>
    </citation>
    <scope>NUCLEOTIDE SEQUENCE</scope>
    <source>
        <strain evidence="4">WA0000051536</strain>
    </source>
</reference>
<feature type="region of interest" description="Disordered" evidence="1">
    <location>
        <begin position="395"/>
        <end position="439"/>
    </location>
</feature>
<proteinExistence type="predicted"/>
<keyword evidence="5" id="KW-1185">Reference proteome</keyword>
<dbReference type="PANTHER" id="PTHR10587">
    <property type="entry name" value="GLYCOSYL TRANSFERASE-RELATED"/>
    <property type="match status" value="1"/>
</dbReference>
<dbReference type="PANTHER" id="PTHR10587:SF98">
    <property type="entry name" value="CHITIN DEACETYLASE"/>
    <property type="match status" value="1"/>
</dbReference>
<dbReference type="InterPro" id="IPR002509">
    <property type="entry name" value="NODB_dom"/>
</dbReference>
<feature type="domain" description="NodB homology" evidence="3">
    <location>
        <begin position="164"/>
        <end position="369"/>
    </location>
</feature>
<dbReference type="GO" id="GO:0009272">
    <property type="term" value="P:fungal-type cell wall biogenesis"/>
    <property type="evidence" value="ECO:0007669"/>
    <property type="project" value="UniProtKB-ARBA"/>
</dbReference>
<dbReference type="GO" id="GO:0004099">
    <property type="term" value="F:chitin deacetylase activity"/>
    <property type="evidence" value="ECO:0007669"/>
    <property type="project" value="TreeGrafter"/>
</dbReference>
<dbReference type="InterPro" id="IPR011330">
    <property type="entry name" value="Glyco_hydro/deAcase_b/a-brl"/>
</dbReference>
<dbReference type="InterPro" id="IPR050248">
    <property type="entry name" value="Polysacc_deacetylase_ArnD"/>
</dbReference>
<evidence type="ECO:0000256" key="2">
    <source>
        <dbReference type="SAM" id="SignalP"/>
    </source>
</evidence>
<dbReference type="Gene3D" id="3.20.20.370">
    <property type="entry name" value="Glycoside hydrolase/deacetylase"/>
    <property type="match status" value="1"/>
</dbReference>
<comment type="caution">
    <text evidence="4">The sequence shown here is derived from an EMBL/GenBank/DDBJ whole genome shotgun (WGS) entry which is preliminary data.</text>
</comment>
<dbReference type="EMBL" id="JAEPRA010000015">
    <property type="protein sequence ID" value="KAG2175162.1"/>
    <property type="molecule type" value="Genomic_DNA"/>
</dbReference>
<gene>
    <name evidence="4" type="ORF">INT44_007650</name>
</gene>
<evidence type="ECO:0000259" key="3">
    <source>
        <dbReference type="PROSITE" id="PS51677"/>
    </source>
</evidence>
<feature type="signal peptide" evidence="2">
    <location>
        <begin position="1"/>
        <end position="21"/>
    </location>
</feature>
<dbReference type="Pfam" id="PF01522">
    <property type="entry name" value="Polysacc_deac_1"/>
    <property type="match status" value="1"/>
</dbReference>